<feature type="non-terminal residue" evidence="4">
    <location>
        <position position="117"/>
    </location>
</feature>
<proteinExistence type="predicted"/>
<dbReference type="HOGENOM" id="CLU_000134_18_9_1"/>
<dbReference type="InterPro" id="IPR002110">
    <property type="entry name" value="Ankyrin_rpt"/>
</dbReference>
<dbReference type="STRING" id="701091.M2TJS4"/>
<dbReference type="SUPFAM" id="SSF48403">
    <property type="entry name" value="Ankyrin repeat"/>
    <property type="match status" value="1"/>
</dbReference>
<keyword evidence="2 3" id="KW-0040">ANK repeat</keyword>
<reference evidence="5" key="2">
    <citation type="journal article" date="2013" name="PLoS Genet.">
        <title>Comparative genome structure, secondary metabolite, and effector coding capacity across Cochliobolus pathogens.</title>
        <authorList>
            <person name="Condon B.J."/>
            <person name="Leng Y."/>
            <person name="Wu D."/>
            <person name="Bushley K.E."/>
            <person name="Ohm R.A."/>
            <person name="Otillar R."/>
            <person name="Martin J."/>
            <person name="Schackwitz W."/>
            <person name="Grimwood J."/>
            <person name="MohdZainudin N."/>
            <person name="Xue C."/>
            <person name="Wang R."/>
            <person name="Manning V.A."/>
            <person name="Dhillon B."/>
            <person name="Tu Z.J."/>
            <person name="Steffenson B.J."/>
            <person name="Salamov A."/>
            <person name="Sun H."/>
            <person name="Lowry S."/>
            <person name="LaButti K."/>
            <person name="Han J."/>
            <person name="Copeland A."/>
            <person name="Lindquist E."/>
            <person name="Barry K."/>
            <person name="Schmutz J."/>
            <person name="Baker S.E."/>
            <person name="Ciuffetti L.M."/>
            <person name="Grigoriev I.V."/>
            <person name="Zhong S."/>
            <person name="Turgeon B.G."/>
        </authorList>
    </citation>
    <scope>NUCLEOTIDE SEQUENCE [LARGE SCALE GENOMIC DNA]</scope>
    <source>
        <strain evidence="5">C5 / ATCC 48332 / race O</strain>
    </source>
</reference>
<organism evidence="4 5">
    <name type="scientific">Cochliobolus heterostrophus (strain C5 / ATCC 48332 / race O)</name>
    <name type="common">Southern corn leaf blight fungus</name>
    <name type="synonym">Bipolaris maydis</name>
    <dbReference type="NCBI Taxonomy" id="701091"/>
    <lineage>
        <taxon>Eukaryota</taxon>
        <taxon>Fungi</taxon>
        <taxon>Dikarya</taxon>
        <taxon>Ascomycota</taxon>
        <taxon>Pezizomycotina</taxon>
        <taxon>Dothideomycetes</taxon>
        <taxon>Pleosporomycetidae</taxon>
        <taxon>Pleosporales</taxon>
        <taxon>Pleosporineae</taxon>
        <taxon>Pleosporaceae</taxon>
        <taxon>Bipolaris</taxon>
    </lineage>
</organism>
<dbReference type="OrthoDB" id="3664645at2759"/>
<dbReference type="InterPro" id="IPR036770">
    <property type="entry name" value="Ankyrin_rpt-contain_sf"/>
</dbReference>
<evidence type="ECO:0000313" key="4">
    <source>
        <dbReference type="EMBL" id="EMD86734.1"/>
    </source>
</evidence>
<feature type="repeat" description="ANK" evidence="3">
    <location>
        <begin position="57"/>
        <end position="89"/>
    </location>
</feature>
<evidence type="ECO:0000256" key="2">
    <source>
        <dbReference type="ARBA" id="ARBA00023043"/>
    </source>
</evidence>
<dbReference type="eggNOG" id="KOG0504">
    <property type="taxonomic scope" value="Eukaryota"/>
</dbReference>
<keyword evidence="5" id="KW-1185">Reference proteome</keyword>
<keyword evidence="1" id="KW-0677">Repeat</keyword>
<evidence type="ECO:0000256" key="3">
    <source>
        <dbReference type="PROSITE-ProRule" id="PRU00023"/>
    </source>
</evidence>
<dbReference type="PANTHER" id="PTHR24171:SF9">
    <property type="entry name" value="ANKYRIN REPEAT DOMAIN-CONTAINING PROTEIN 39"/>
    <property type="match status" value="1"/>
</dbReference>
<dbReference type="PANTHER" id="PTHR24171">
    <property type="entry name" value="ANKYRIN REPEAT DOMAIN-CONTAINING PROTEIN 39-RELATED"/>
    <property type="match status" value="1"/>
</dbReference>
<dbReference type="SMART" id="SM00248">
    <property type="entry name" value="ANK"/>
    <property type="match status" value="3"/>
</dbReference>
<dbReference type="Gene3D" id="1.25.40.20">
    <property type="entry name" value="Ankyrin repeat-containing domain"/>
    <property type="match status" value="1"/>
</dbReference>
<feature type="repeat" description="ANK" evidence="3">
    <location>
        <begin position="25"/>
        <end position="57"/>
    </location>
</feature>
<dbReference type="EMBL" id="KB445584">
    <property type="protein sequence ID" value="EMD86734.1"/>
    <property type="molecule type" value="Genomic_DNA"/>
</dbReference>
<dbReference type="Proteomes" id="UP000016936">
    <property type="component" value="Unassembled WGS sequence"/>
</dbReference>
<accession>M2TJS4</accession>
<dbReference type="Pfam" id="PF00023">
    <property type="entry name" value="Ank"/>
    <property type="match status" value="1"/>
</dbReference>
<evidence type="ECO:0000256" key="1">
    <source>
        <dbReference type="ARBA" id="ARBA00022737"/>
    </source>
</evidence>
<dbReference type="PROSITE" id="PS50088">
    <property type="entry name" value="ANK_REPEAT"/>
    <property type="match status" value="3"/>
</dbReference>
<dbReference type="Pfam" id="PF12796">
    <property type="entry name" value="Ank_2"/>
    <property type="match status" value="1"/>
</dbReference>
<dbReference type="PROSITE" id="PS50297">
    <property type="entry name" value="ANK_REP_REGION"/>
    <property type="match status" value="3"/>
</dbReference>
<sequence length="117" mass="12690">ATSRGYTEVVEFFLENRAIVNAYDSDTTALGSALFQGLMGIAKLLIEYGADVNAVHQGETELQTCTLIGHDKSVEFLLNHGADINAGYKNNMSPLEIAAKAGYTKIVRHLLKSTTEI</sequence>
<evidence type="ECO:0000313" key="5">
    <source>
        <dbReference type="Proteomes" id="UP000016936"/>
    </source>
</evidence>
<dbReference type="AlphaFoldDB" id="M2TJS4"/>
<reference evidence="4 5" key="1">
    <citation type="journal article" date="2012" name="PLoS Pathog.">
        <title>Diverse lifestyles and strategies of plant pathogenesis encoded in the genomes of eighteen Dothideomycetes fungi.</title>
        <authorList>
            <person name="Ohm R.A."/>
            <person name="Feau N."/>
            <person name="Henrissat B."/>
            <person name="Schoch C.L."/>
            <person name="Horwitz B.A."/>
            <person name="Barry K.W."/>
            <person name="Condon B.J."/>
            <person name="Copeland A.C."/>
            <person name="Dhillon B."/>
            <person name="Glaser F."/>
            <person name="Hesse C.N."/>
            <person name="Kosti I."/>
            <person name="LaButti K."/>
            <person name="Lindquist E.A."/>
            <person name="Lucas S."/>
            <person name="Salamov A.A."/>
            <person name="Bradshaw R.E."/>
            <person name="Ciuffetti L."/>
            <person name="Hamelin R.C."/>
            <person name="Kema G.H.J."/>
            <person name="Lawrence C."/>
            <person name="Scott J.A."/>
            <person name="Spatafora J.W."/>
            <person name="Turgeon B.G."/>
            <person name="de Wit P.J.G.M."/>
            <person name="Zhong S."/>
            <person name="Goodwin S.B."/>
            <person name="Grigoriev I.V."/>
        </authorList>
    </citation>
    <scope>NUCLEOTIDE SEQUENCE [LARGE SCALE GENOMIC DNA]</scope>
    <source>
        <strain evidence="5">C5 / ATCC 48332 / race O</strain>
    </source>
</reference>
<feature type="repeat" description="ANK" evidence="3">
    <location>
        <begin position="90"/>
        <end position="117"/>
    </location>
</feature>
<protein>
    <submittedName>
        <fullName evidence="4">Uncharacterized protein</fullName>
    </submittedName>
</protein>
<name>M2TJS4_COCH5</name>
<gene>
    <name evidence="4" type="ORF">COCHEDRAFT_1057573</name>
</gene>
<feature type="non-terminal residue" evidence="4">
    <location>
        <position position="1"/>
    </location>
</feature>